<evidence type="ECO:0000313" key="2">
    <source>
        <dbReference type="EMBL" id="SEH99881.1"/>
    </source>
</evidence>
<name>A0A1H6MQ70_9FLAO</name>
<accession>A0A1H6MQ70</accession>
<feature type="region of interest" description="Disordered" evidence="1">
    <location>
        <begin position="1"/>
        <end position="28"/>
    </location>
</feature>
<organism evidence="2 3">
    <name type="scientific">Paenimyroides marinum</name>
    <dbReference type="NCBI Taxonomy" id="1159016"/>
    <lineage>
        <taxon>Bacteria</taxon>
        <taxon>Pseudomonadati</taxon>
        <taxon>Bacteroidota</taxon>
        <taxon>Flavobacteriia</taxon>
        <taxon>Flavobacteriales</taxon>
        <taxon>Flavobacteriaceae</taxon>
        <taxon>Paenimyroides</taxon>
    </lineage>
</organism>
<sequence>AEEKARLEAEAQAKKEAEEKSRLEAEAKKQQALKELEEKKNNENIDSDFINKLEQDFKNSINNPKIKRVLIEGKEVTKKEALKLSVFDVETSIITFDKVNGDGTLEIKLTKK</sequence>
<evidence type="ECO:0000313" key="3">
    <source>
        <dbReference type="Proteomes" id="UP000199634"/>
    </source>
</evidence>
<dbReference type="RefSeq" id="WP_218143525.1">
    <property type="nucleotide sequence ID" value="NZ_FNXE01000053.1"/>
</dbReference>
<protein>
    <submittedName>
        <fullName evidence="2">Translation initiation factor IF-2/translation initiation factor 4G</fullName>
    </submittedName>
</protein>
<dbReference type="GO" id="GO:0003743">
    <property type="term" value="F:translation initiation factor activity"/>
    <property type="evidence" value="ECO:0007669"/>
    <property type="project" value="UniProtKB-KW"/>
</dbReference>
<proteinExistence type="predicted"/>
<keyword evidence="3" id="KW-1185">Reference proteome</keyword>
<feature type="non-terminal residue" evidence="2">
    <location>
        <position position="1"/>
    </location>
</feature>
<keyword evidence="2" id="KW-0396">Initiation factor</keyword>
<keyword evidence="2" id="KW-0648">Protein biosynthesis</keyword>
<reference evidence="2 3" key="1">
    <citation type="submission" date="2016-10" db="EMBL/GenBank/DDBJ databases">
        <authorList>
            <person name="de Groot N.N."/>
        </authorList>
    </citation>
    <scope>NUCLEOTIDE SEQUENCE [LARGE SCALE GENOMIC DNA]</scope>
    <source>
        <strain evidence="2 3">CGMCC 1.10825</strain>
    </source>
</reference>
<dbReference type="Proteomes" id="UP000199634">
    <property type="component" value="Unassembled WGS sequence"/>
</dbReference>
<dbReference type="AlphaFoldDB" id="A0A1H6MQ70"/>
<dbReference type="EMBL" id="FNXE01000053">
    <property type="protein sequence ID" value="SEH99881.1"/>
    <property type="molecule type" value="Genomic_DNA"/>
</dbReference>
<gene>
    <name evidence="2" type="ORF">SAMN02927937_02638</name>
</gene>
<evidence type="ECO:0000256" key="1">
    <source>
        <dbReference type="SAM" id="MobiDB-lite"/>
    </source>
</evidence>